<reference evidence="2" key="1">
    <citation type="submission" date="2019-08" db="EMBL/GenBank/DDBJ databases">
        <authorList>
            <person name="Kucharzyk K."/>
            <person name="Murdoch R.W."/>
            <person name="Higgins S."/>
            <person name="Loffler F."/>
        </authorList>
    </citation>
    <scope>NUCLEOTIDE SEQUENCE</scope>
</reference>
<protein>
    <recommendedName>
        <fullName evidence="1">Pyridoxamine 5'-phosphate oxidase N-terminal domain-containing protein</fullName>
    </recommendedName>
</protein>
<comment type="caution">
    <text evidence="2">The sequence shown here is derived from an EMBL/GenBank/DDBJ whole genome shotgun (WGS) entry which is preliminary data.</text>
</comment>
<dbReference type="AlphaFoldDB" id="A0A644ZCU7"/>
<dbReference type="Gene3D" id="2.30.110.10">
    <property type="entry name" value="Electron Transport, Fmn-binding Protein, Chain A"/>
    <property type="match status" value="1"/>
</dbReference>
<accession>A0A644ZCU7</accession>
<sequence>MKTLNDAVKTLLQEQAFWYVATCDEDGTPHLITTLFKAVLPDGRLAIARNFMKTTVANAKRCGKVTVGVGKFPQPEGYQIICDATFAEEGPVVEQFKAVVSEKTGGRMVCTGALILTPAKVIVNTPGPDNGKEI</sequence>
<organism evidence="2">
    <name type="scientific">bioreactor metagenome</name>
    <dbReference type="NCBI Taxonomy" id="1076179"/>
    <lineage>
        <taxon>unclassified sequences</taxon>
        <taxon>metagenomes</taxon>
        <taxon>ecological metagenomes</taxon>
    </lineage>
</organism>
<name>A0A644ZCU7_9ZZZZ</name>
<evidence type="ECO:0000259" key="1">
    <source>
        <dbReference type="Pfam" id="PF01243"/>
    </source>
</evidence>
<dbReference type="InterPro" id="IPR011576">
    <property type="entry name" value="Pyridox_Oxase_N"/>
</dbReference>
<feature type="domain" description="Pyridoxamine 5'-phosphate oxidase N-terminal" evidence="1">
    <location>
        <begin position="4"/>
        <end position="108"/>
    </location>
</feature>
<proteinExistence type="predicted"/>
<dbReference type="Pfam" id="PF01243">
    <property type="entry name" value="PNPOx_N"/>
    <property type="match status" value="1"/>
</dbReference>
<dbReference type="InterPro" id="IPR012349">
    <property type="entry name" value="Split_barrel_FMN-bd"/>
</dbReference>
<dbReference type="EMBL" id="VSSQ01008379">
    <property type="protein sequence ID" value="MPM38705.1"/>
    <property type="molecule type" value="Genomic_DNA"/>
</dbReference>
<dbReference type="PANTHER" id="PTHR40660">
    <property type="entry name" value="5'-PHOSPHATE OXIDASE PUTATIVE DOMAIN-CONTAINING PROTEIN-RELATED"/>
    <property type="match status" value="1"/>
</dbReference>
<gene>
    <name evidence="2" type="ORF">SDC9_85335</name>
</gene>
<dbReference type="PANTHER" id="PTHR40660:SF1">
    <property type="entry name" value="5'-PHOSPHATE OXIDASE PUTATIVE DOMAIN-CONTAINING PROTEIN-RELATED"/>
    <property type="match status" value="1"/>
</dbReference>
<dbReference type="SUPFAM" id="SSF50475">
    <property type="entry name" value="FMN-binding split barrel"/>
    <property type="match status" value="1"/>
</dbReference>
<evidence type="ECO:0000313" key="2">
    <source>
        <dbReference type="EMBL" id="MPM38705.1"/>
    </source>
</evidence>